<dbReference type="PANTHER" id="PTHR33055:SF3">
    <property type="entry name" value="PUTATIVE TRANSPOSASE FOR IS117-RELATED"/>
    <property type="match status" value="1"/>
</dbReference>
<comment type="caution">
    <text evidence="5">The sequence shown here is derived from an EMBL/GenBank/DDBJ whole genome shotgun (WGS) entry which is preliminary data.</text>
</comment>
<dbReference type="EMBL" id="JACHVA010000018">
    <property type="protein sequence ID" value="MBC2600423.1"/>
    <property type="molecule type" value="Genomic_DNA"/>
</dbReference>
<dbReference type="NCBIfam" id="NF033542">
    <property type="entry name" value="transpos_IS110"/>
    <property type="match status" value="1"/>
</dbReference>
<dbReference type="EMBL" id="JACHVA010000075">
    <property type="protein sequence ID" value="MBC2601787.1"/>
    <property type="molecule type" value="Genomic_DNA"/>
</dbReference>
<dbReference type="InterPro" id="IPR047650">
    <property type="entry name" value="Transpos_IS110"/>
</dbReference>
<dbReference type="RefSeq" id="WP_185691013.1">
    <property type="nucleotide sequence ID" value="NZ_JACHVA010000007.1"/>
</dbReference>
<evidence type="ECO:0000313" key="8">
    <source>
        <dbReference type="EMBL" id="MBC2601892.1"/>
    </source>
</evidence>
<accession>A0A7X1AZL4</accession>
<feature type="domain" description="Transposase IS116/IS110/IS902 C-terminal" evidence="1">
    <location>
        <begin position="233"/>
        <end position="313"/>
    </location>
</feature>
<evidence type="ECO:0000313" key="3">
    <source>
        <dbReference type="EMBL" id="MBC2600423.1"/>
    </source>
</evidence>
<protein>
    <submittedName>
        <fullName evidence="5">IS110 family transposase</fullName>
    </submittedName>
</protein>
<dbReference type="AlphaFoldDB" id="A0A7X1AZL4"/>
<dbReference type="EMBL" id="JACHVA010000007">
    <property type="protein sequence ID" value="MBC2600256.1"/>
    <property type="molecule type" value="Genomic_DNA"/>
</dbReference>
<proteinExistence type="predicted"/>
<evidence type="ECO:0000259" key="1">
    <source>
        <dbReference type="Pfam" id="PF02371"/>
    </source>
</evidence>
<evidence type="ECO:0000313" key="4">
    <source>
        <dbReference type="EMBL" id="MBC2601787.1"/>
    </source>
</evidence>
<dbReference type="GO" id="GO:0004803">
    <property type="term" value="F:transposase activity"/>
    <property type="evidence" value="ECO:0007669"/>
    <property type="project" value="InterPro"/>
</dbReference>
<dbReference type="EMBL" id="JACHVA010000079">
    <property type="protein sequence ID" value="MBC2601870.1"/>
    <property type="molecule type" value="Genomic_DNA"/>
</dbReference>
<dbReference type="InterPro" id="IPR003346">
    <property type="entry name" value="Transposase_20"/>
</dbReference>
<name>A0A7X1AZL4_9BACT</name>
<dbReference type="GO" id="GO:0003677">
    <property type="term" value="F:DNA binding"/>
    <property type="evidence" value="ECO:0007669"/>
    <property type="project" value="InterPro"/>
</dbReference>
<evidence type="ECO:0000313" key="6">
    <source>
        <dbReference type="EMBL" id="MBC2601861.1"/>
    </source>
</evidence>
<evidence type="ECO:0000313" key="10">
    <source>
        <dbReference type="Proteomes" id="UP000525652"/>
    </source>
</evidence>
<dbReference type="PANTHER" id="PTHR33055">
    <property type="entry name" value="TRANSPOSASE FOR INSERTION SEQUENCE ELEMENT IS1111A"/>
    <property type="match status" value="1"/>
</dbReference>
<dbReference type="Pfam" id="PF02371">
    <property type="entry name" value="Transposase_20"/>
    <property type="match status" value="1"/>
</dbReference>
<evidence type="ECO:0000313" key="9">
    <source>
        <dbReference type="EMBL" id="MBC2602447.1"/>
    </source>
</evidence>
<dbReference type="Proteomes" id="UP000525652">
    <property type="component" value="Unassembled WGS sequence"/>
</dbReference>
<dbReference type="EMBL" id="JACHVA010000080">
    <property type="protein sequence ID" value="MBC2601892.1"/>
    <property type="molecule type" value="Genomic_DNA"/>
</dbReference>
<reference evidence="5 10" key="1">
    <citation type="submission" date="2020-07" db="EMBL/GenBank/DDBJ databases">
        <authorList>
            <person name="Feng X."/>
        </authorList>
    </citation>
    <scope>NUCLEOTIDE SEQUENCE [LARGE SCALE GENOMIC DNA]</scope>
    <source>
        <strain evidence="5 10">JCM14086</strain>
    </source>
</reference>
<dbReference type="EMBL" id="JACHVA010000090">
    <property type="protein sequence ID" value="MBC2602447.1"/>
    <property type="molecule type" value="Genomic_DNA"/>
</dbReference>
<evidence type="ECO:0000313" key="2">
    <source>
        <dbReference type="EMBL" id="MBC2600256.1"/>
    </source>
</evidence>
<sequence length="364" mass="41815">MKLYMALELSNTKWKLAFSTGEKIRLITIEARDQLAFQSALKATRDKWQLGEDIEVFSVYEAGRDGFWIHRWLEGLGINNVIVDPASIEVNRRKRRAKTDRLDAKALLRQLIRYHGGEHTLWSVVRVPSVEQEDLRRREREIKRLKKEIGAGTARIKSLLVLHGLRLDSLSKLDTRLDSLLGWDNRPLPEHIRSEIAREYERVEFARTQLKALERARTARIAKPQTKAERQAHKLTRLKAVGVISAMTLSEEFFSWREFRNVRQVGACAGLDGSPYDSGDSKNEQGISKAGNAKVRALMIELAWSWLRNQPQSDLAKWFDNNFARGKRSRRIGIVALARKLLVALWKYLEKDELPAGALLKETA</sequence>
<dbReference type="EMBL" id="JACHVA010000078">
    <property type="protein sequence ID" value="MBC2601861.1"/>
    <property type="molecule type" value="Genomic_DNA"/>
</dbReference>
<evidence type="ECO:0000313" key="5">
    <source>
        <dbReference type="EMBL" id="MBC2601858.1"/>
    </source>
</evidence>
<dbReference type="GO" id="GO:0006313">
    <property type="term" value="P:DNA transposition"/>
    <property type="evidence" value="ECO:0007669"/>
    <property type="project" value="InterPro"/>
</dbReference>
<gene>
    <name evidence="2" type="ORF">H5P30_00510</name>
    <name evidence="3" type="ORF">H5P30_01365</name>
    <name evidence="4" type="ORF">H5P30_08355</name>
    <name evidence="5" type="ORF">H5P30_08710</name>
    <name evidence="6" type="ORF">H5P30_08725</name>
    <name evidence="7" type="ORF">H5P30_08770</name>
    <name evidence="8" type="ORF">H5P30_08880</name>
    <name evidence="9" type="ORF">H5P30_11725</name>
</gene>
<keyword evidence="10" id="KW-1185">Reference proteome</keyword>
<dbReference type="EMBL" id="JACHVA010000077">
    <property type="protein sequence ID" value="MBC2601858.1"/>
    <property type="molecule type" value="Genomic_DNA"/>
</dbReference>
<organism evidence="5 10">
    <name type="scientific">Puniceicoccus vermicola</name>
    <dbReference type="NCBI Taxonomy" id="388746"/>
    <lineage>
        <taxon>Bacteria</taxon>
        <taxon>Pseudomonadati</taxon>
        <taxon>Verrucomicrobiota</taxon>
        <taxon>Opitutia</taxon>
        <taxon>Puniceicoccales</taxon>
        <taxon>Puniceicoccaceae</taxon>
        <taxon>Puniceicoccus</taxon>
    </lineage>
</organism>
<evidence type="ECO:0000313" key="7">
    <source>
        <dbReference type="EMBL" id="MBC2601870.1"/>
    </source>
</evidence>